<evidence type="ECO:0000256" key="4">
    <source>
        <dbReference type="ARBA" id="ARBA00022692"/>
    </source>
</evidence>
<dbReference type="Gene3D" id="1.10.3720.10">
    <property type="entry name" value="MetI-like"/>
    <property type="match status" value="1"/>
</dbReference>
<comment type="subcellular location">
    <subcellularLocation>
        <location evidence="1 7">Cell membrane</location>
        <topology evidence="1 7">Multi-pass membrane protein</topology>
    </subcellularLocation>
</comment>
<dbReference type="RefSeq" id="WP_119866481.1">
    <property type="nucleotide sequence ID" value="NZ_CP016786.1"/>
</dbReference>
<comment type="similarity">
    <text evidence="7">Belongs to the binding-protein-dependent transport system permease family.</text>
</comment>
<evidence type="ECO:0000259" key="8">
    <source>
        <dbReference type="PROSITE" id="PS50928"/>
    </source>
</evidence>
<feature type="transmembrane region" description="Helical" evidence="7">
    <location>
        <begin position="67"/>
        <end position="87"/>
    </location>
</feature>
<accession>A0A343JFP9</accession>
<dbReference type="PANTHER" id="PTHR30151:SF0">
    <property type="entry name" value="ABC TRANSPORTER PERMEASE PROTEIN MJ0413-RELATED"/>
    <property type="match status" value="1"/>
</dbReference>
<evidence type="ECO:0000256" key="2">
    <source>
        <dbReference type="ARBA" id="ARBA00022448"/>
    </source>
</evidence>
<dbReference type="Pfam" id="PF00528">
    <property type="entry name" value="BPD_transp_1"/>
    <property type="match status" value="1"/>
</dbReference>
<dbReference type="OrthoDB" id="308958at2"/>
<dbReference type="KEGG" id="cia:BEN51_13225"/>
<evidence type="ECO:0000313" key="10">
    <source>
        <dbReference type="Proteomes" id="UP000264883"/>
    </source>
</evidence>
<keyword evidence="5 7" id="KW-1133">Transmembrane helix</keyword>
<dbReference type="GO" id="GO:0005886">
    <property type="term" value="C:plasma membrane"/>
    <property type="evidence" value="ECO:0007669"/>
    <property type="project" value="UniProtKB-SubCell"/>
</dbReference>
<keyword evidence="4 7" id="KW-0812">Transmembrane</keyword>
<dbReference type="PROSITE" id="PS50928">
    <property type="entry name" value="ABC_TM1"/>
    <property type="match status" value="1"/>
</dbReference>
<name>A0A343JFP9_9CLOT</name>
<keyword evidence="6 7" id="KW-0472">Membrane</keyword>
<evidence type="ECO:0000256" key="5">
    <source>
        <dbReference type="ARBA" id="ARBA00022989"/>
    </source>
</evidence>
<proteinExistence type="inferred from homology"/>
<feature type="transmembrane region" description="Helical" evidence="7">
    <location>
        <begin position="123"/>
        <end position="143"/>
    </location>
</feature>
<keyword evidence="3" id="KW-1003">Cell membrane</keyword>
<evidence type="ECO:0000256" key="6">
    <source>
        <dbReference type="ARBA" id="ARBA00023136"/>
    </source>
</evidence>
<gene>
    <name evidence="9" type="ORF">BEN51_13225</name>
</gene>
<feature type="transmembrane region" description="Helical" evidence="7">
    <location>
        <begin position="99"/>
        <end position="117"/>
    </location>
</feature>
<dbReference type="Proteomes" id="UP000264883">
    <property type="component" value="Chromosome"/>
</dbReference>
<organism evidence="9 10">
    <name type="scientific">Clostridium isatidis</name>
    <dbReference type="NCBI Taxonomy" id="182773"/>
    <lineage>
        <taxon>Bacteria</taxon>
        <taxon>Bacillati</taxon>
        <taxon>Bacillota</taxon>
        <taxon>Clostridia</taxon>
        <taxon>Eubacteriales</taxon>
        <taxon>Clostridiaceae</taxon>
        <taxon>Clostridium</taxon>
    </lineage>
</organism>
<dbReference type="InterPro" id="IPR000515">
    <property type="entry name" value="MetI-like"/>
</dbReference>
<dbReference type="AlphaFoldDB" id="A0A343JFP9"/>
<feature type="transmembrane region" description="Helical" evidence="7">
    <location>
        <begin position="173"/>
        <end position="193"/>
    </location>
</feature>
<evidence type="ECO:0000313" key="9">
    <source>
        <dbReference type="EMBL" id="ASW44357.1"/>
    </source>
</evidence>
<keyword evidence="2 7" id="KW-0813">Transport</keyword>
<evidence type="ECO:0000256" key="7">
    <source>
        <dbReference type="RuleBase" id="RU363032"/>
    </source>
</evidence>
<protein>
    <submittedName>
        <fullName evidence="9">ABC transporter permease</fullName>
    </submittedName>
</protein>
<sequence>MKEFLWKNKRQSLISLLILIILWELLAIKINKEIYIPRIEKIILSMLDILKSKDFINNVFSSLYRTFISFTSALALSIILGILSLLYPFFRNFLKPINTIGKTIPTMILVLLALIWFDKNKAPYVVGFAIVFPILYEGILNSLKEIDKNILDMCKVYSVSTKEKVLKIYIPSIMFYIMGILISSISLAFKVVIAGEVHGQPRYGIGAAIQLEKVNFNTTAIFAWIFIIALLSLLFELINRLLMKRVYKWR</sequence>
<feature type="transmembrane region" description="Helical" evidence="7">
    <location>
        <begin position="221"/>
        <end position="242"/>
    </location>
</feature>
<dbReference type="EMBL" id="CP016786">
    <property type="protein sequence ID" value="ASW44357.1"/>
    <property type="molecule type" value="Genomic_DNA"/>
</dbReference>
<reference evidence="9 10" key="1">
    <citation type="submission" date="2016-08" db="EMBL/GenBank/DDBJ databases">
        <title>Complete Genome Sequence Of The Indigo Reducing Clostridium isatidis DSM15098.</title>
        <authorList>
            <person name="Little G.T."/>
            <person name="Minton N.P."/>
        </authorList>
    </citation>
    <scope>NUCLEOTIDE SEQUENCE [LARGE SCALE GENOMIC DNA]</scope>
    <source>
        <strain evidence="9 10">DSM 15098</strain>
    </source>
</reference>
<dbReference type="PANTHER" id="PTHR30151">
    <property type="entry name" value="ALKANE SULFONATE ABC TRANSPORTER-RELATED, MEMBRANE SUBUNIT"/>
    <property type="match status" value="1"/>
</dbReference>
<evidence type="ECO:0000256" key="3">
    <source>
        <dbReference type="ARBA" id="ARBA00022475"/>
    </source>
</evidence>
<dbReference type="GO" id="GO:0055085">
    <property type="term" value="P:transmembrane transport"/>
    <property type="evidence" value="ECO:0007669"/>
    <property type="project" value="InterPro"/>
</dbReference>
<keyword evidence="10" id="KW-1185">Reference proteome</keyword>
<feature type="domain" description="ABC transmembrane type-1" evidence="8">
    <location>
        <begin position="59"/>
        <end position="239"/>
    </location>
</feature>
<dbReference type="SUPFAM" id="SSF161098">
    <property type="entry name" value="MetI-like"/>
    <property type="match status" value="1"/>
</dbReference>
<evidence type="ECO:0000256" key="1">
    <source>
        <dbReference type="ARBA" id="ARBA00004651"/>
    </source>
</evidence>
<dbReference type="InterPro" id="IPR035906">
    <property type="entry name" value="MetI-like_sf"/>
</dbReference>